<accession>A0A2L0V0U0</accession>
<dbReference type="GeneID" id="40088658"/>
<evidence type="ECO:0000313" key="1">
    <source>
        <dbReference type="EMBL" id="AUZ95414.1"/>
    </source>
</evidence>
<sequence>MTFLHMHHVMANDAIMKEQIESDDFFNVNKERLREIVLSGEVDYKPTSFDDKHLVVTDEDRQIVMDYLGC</sequence>
<keyword evidence="2" id="KW-1185">Reference proteome</keyword>
<organism evidence="1 2">
    <name type="scientific">Agrobacterium phage Atu_ph07</name>
    <dbReference type="NCBI Taxonomy" id="2024264"/>
    <lineage>
        <taxon>Viruses</taxon>
        <taxon>Duplodnaviria</taxon>
        <taxon>Heunggongvirae</taxon>
        <taxon>Uroviricota</taxon>
        <taxon>Caudoviricetes</taxon>
        <taxon>Polybotosvirus</taxon>
        <taxon>Polybotosvirus Atuph07</taxon>
    </lineage>
</organism>
<dbReference type="RefSeq" id="YP_009612320.1">
    <property type="nucleotide sequence ID" value="NC_042013.1"/>
</dbReference>
<dbReference type="KEGG" id="vg:40088658"/>
<dbReference type="EMBL" id="MF403008">
    <property type="protein sequence ID" value="AUZ95414.1"/>
    <property type="molecule type" value="Genomic_DNA"/>
</dbReference>
<dbReference type="Proteomes" id="UP000223025">
    <property type="component" value="Segment"/>
</dbReference>
<protein>
    <submittedName>
        <fullName evidence="1">Uncharacterized protein</fullName>
    </submittedName>
</protein>
<proteinExistence type="predicted"/>
<reference evidence="1 2" key="1">
    <citation type="submission" date="2017-06" db="EMBL/GenBank/DDBJ databases">
        <authorList>
            <person name="Kim H.J."/>
            <person name="Triplett B.A."/>
        </authorList>
    </citation>
    <scope>NUCLEOTIDE SEQUENCE [LARGE SCALE GENOMIC DNA]</scope>
</reference>
<evidence type="ECO:0000313" key="2">
    <source>
        <dbReference type="Proteomes" id="UP000223025"/>
    </source>
</evidence>
<name>A0A2L0V0U0_9CAUD</name>